<keyword evidence="3" id="KW-1185">Reference proteome</keyword>
<evidence type="ECO:0000313" key="3">
    <source>
        <dbReference type="Proteomes" id="UP000284706"/>
    </source>
</evidence>
<sequence>MLTSLSTKLENSIRGKLDETSDFLFYASSYYLHNLVDSGSRQWEGLGSSDREAYLEHSVVGPFISTLRKYLDKRGTPDQSVPGRMGLPDPSDKEEPFFGDFLNFLQNKRQDVKVEIITDKNSEPPLDEGDHIEDPPQIGNDASKLV</sequence>
<comment type="caution">
    <text evidence="2">The sequence shown here is derived from an EMBL/GenBank/DDBJ whole genome shotgun (WGS) entry which is preliminary data.</text>
</comment>
<gene>
    <name evidence="2" type="ORF">CVT26_009259</name>
</gene>
<protein>
    <submittedName>
        <fullName evidence="2">Uncharacterized protein</fullName>
    </submittedName>
</protein>
<dbReference type="EMBL" id="NHYE01004771">
    <property type="protein sequence ID" value="PPQ82240.1"/>
    <property type="molecule type" value="Genomic_DNA"/>
</dbReference>
<evidence type="ECO:0000313" key="2">
    <source>
        <dbReference type="EMBL" id="PPQ82240.1"/>
    </source>
</evidence>
<reference evidence="2 3" key="1">
    <citation type="journal article" date="2018" name="Evol. Lett.">
        <title>Horizontal gene cluster transfer increased hallucinogenic mushroom diversity.</title>
        <authorList>
            <person name="Reynolds H.T."/>
            <person name="Vijayakumar V."/>
            <person name="Gluck-Thaler E."/>
            <person name="Korotkin H.B."/>
            <person name="Matheny P.B."/>
            <person name="Slot J.C."/>
        </authorList>
    </citation>
    <scope>NUCLEOTIDE SEQUENCE [LARGE SCALE GENOMIC DNA]</scope>
    <source>
        <strain evidence="2 3">SRW20</strain>
    </source>
</reference>
<dbReference type="Proteomes" id="UP000284706">
    <property type="component" value="Unassembled WGS sequence"/>
</dbReference>
<dbReference type="AlphaFoldDB" id="A0A409WUP2"/>
<accession>A0A409WUP2</accession>
<feature type="compositionally biased region" description="Basic and acidic residues" evidence="1">
    <location>
        <begin position="117"/>
        <end position="134"/>
    </location>
</feature>
<dbReference type="InParanoid" id="A0A409WUP2"/>
<organism evidence="2 3">
    <name type="scientific">Gymnopilus dilepis</name>
    <dbReference type="NCBI Taxonomy" id="231916"/>
    <lineage>
        <taxon>Eukaryota</taxon>
        <taxon>Fungi</taxon>
        <taxon>Dikarya</taxon>
        <taxon>Basidiomycota</taxon>
        <taxon>Agaricomycotina</taxon>
        <taxon>Agaricomycetes</taxon>
        <taxon>Agaricomycetidae</taxon>
        <taxon>Agaricales</taxon>
        <taxon>Agaricineae</taxon>
        <taxon>Hymenogastraceae</taxon>
        <taxon>Gymnopilus</taxon>
    </lineage>
</organism>
<proteinExistence type="predicted"/>
<name>A0A409WUP2_9AGAR</name>
<evidence type="ECO:0000256" key="1">
    <source>
        <dbReference type="SAM" id="MobiDB-lite"/>
    </source>
</evidence>
<feature type="region of interest" description="Disordered" evidence="1">
    <location>
        <begin position="117"/>
        <end position="146"/>
    </location>
</feature>